<dbReference type="RefSeq" id="WP_229954264.1">
    <property type="nucleotide sequence ID" value="NZ_BAAAEM010000002.1"/>
</dbReference>
<dbReference type="Gene3D" id="3.40.50.360">
    <property type="match status" value="1"/>
</dbReference>
<accession>A0ABN1A0X5</accession>
<evidence type="ECO:0000259" key="3">
    <source>
        <dbReference type="Pfam" id="PF02525"/>
    </source>
</evidence>
<evidence type="ECO:0000256" key="2">
    <source>
        <dbReference type="ARBA" id="ARBA00023002"/>
    </source>
</evidence>
<keyword evidence="5" id="KW-1185">Reference proteome</keyword>
<dbReference type="Proteomes" id="UP001500713">
    <property type="component" value="Unassembled WGS sequence"/>
</dbReference>
<dbReference type="Pfam" id="PF02525">
    <property type="entry name" value="Flavodoxin_2"/>
    <property type="match status" value="1"/>
</dbReference>
<evidence type="ECO:0000313" key="4">
    <source>
        <dbReference type="EMBL" id="GAA0464905.1"/>
    </source>
</evidence>
<organism evidence="4 5">
    <name type="scientific">Parasphingorhabdus litoris</name>
    <dbReference type="NCBI Taxonomy" id="394733"/>
    <lineage>
        <taxon>Bacteria</taxon>
        <taxon>Pseudomonadati</taxon>
        <taxon>Pseudomonadota</taxon>
        <taxon>Alphaproteobacteria</taxon>
        <taxon>Sphingomonadales</taxon>
        <taxon>Sphingomonadaceae</taxon>
        <taxon>Parasphingorhabdus</taxon>
    </lineage>
</organism>
<dbReference type="SUPFAM" id="SSF52218">
    <property type="entry name" value="Flavoproteins"/>
    <property type="match status" value="1"/>
</dbReference>
<evidence type="ECO:0000313" key="5">
    <source>
        <dbReference type="Proteomes" id="UP001500713"/>
    </source>
</evidence>
<dbReference type="InterPro" id="IPR003680">
    <property type="entry name" value="Flavodoxin_fold"/>
</dbReference>
<comment type="caution">
    <text evidence="4">The sequence shown here is derived from an EMBL/GenBank/DDBJ whole genome shotgun (WGS) entry which is preliminary data.</text>
</comment>
<proteinExistence type="inferred from homology"/>
<name>A0ABN1A0X5_9SPHN</name>
<dbReference type="InterPro" id="IPR029039">
    <property type="entry name" value="Flavoprotein-like_sf"/>
</dbReference>
<comment type="similarity">
    <text evidence="1">Belongs to the NAD(P)H dehydrogenase (quinone) family.</text>
</comment>
<evidence type="ECO:0000256" key="1">
    <source>
        <dbReference type="ARBA" id="ARBA00006252"/>
    </source>
</evidence>
<protein>
    <submittedName>
        <fullName evidence="4">NAD(P)H-dependent oxidoreductase</fullName>
    </submittedName>
</protein>
<gene>
    <name evidence="4" type="ORF">GCM10009096_01770</name>
</gene>
<dbReference type="InterPro" id="IPR051545">
    <property type="entry name" value="NAD(P)H_dehydrogenase_qn"/>
</dbReference>
<keyword evidence="2" id="KW-0560">Oxidoreductase</keyword>
<dbReference type="PANTHER" id="PTHR10204:SF34">
    <property type="entry name" value="NAD(P)H DEHYDROGENASE [QUINONE] 1 ISOFORM 1"/>
    <property type="match status" value="1"/>
</dbReference>
<feature type="domain" description="Flavodoxin-like fold" evidence="3">
    <location>
        <begin position="1"/>
        <end position="181"/>
    </location>
</feature>
<dbReference type="PANTHER" id="PTHR10204">
    <property type="entry name" value="NAD P H OXIDOREDUCTASE-RELATED"/>
    <property type="match status" value="1"/>
</dbReference>
<reference evidence="4 5" key="1">
    <citation type="journal article" date="2019" name="Int. J. Syst. Evol. Microbiol.">
        <title>The Global Catalogue of Microorganisms (GCM) 10K type strain sequencing project: providing services to taxonomists for standard genome sequencing and annotation.</title>
        <authorList>
            <consortium name="The Broad Institute Genomics Platform"/>
            <consortium name="The Broad Institute Genome Sequencing Center for Infectious Disease"/>
            <person name="Wu L."/>
            <person name="Ma J."/>
        </authorList>
    </citation>
    <scope>NUCLEOTIDE SEQUENCE [LARGE SCALE GENOMIC DNA]</scope>
    <source>
        <strain evidence="4 5">JCM 14162</strain>
    </source>
</reference>
<dbReference type="EMBL" id="BAAAEM010000002">
    <property type="protein sequence ID" value="GAA0464905.1"/>
    <property type="molecule type" value="Genomic_DNA"/>
</dbReference>
<sequence length="190" mass="20975">MHSLVVVSHPNPNSLTHAVAHTIMAEMKGLQRSVELADLHREGFDPVFTMTDVDVHLGKSTLPADIVAEQKRIEGAESLVLVFPIYWWSLPAMLKGWIDRVFVNGWAYDDSSSDKLVKKLEWLPVHWVALAGADMRTYARHGYFGAMKSQISHGIFDYCGAKVKTSELLVGDGPEAHLQAARGLAARIAA</sequence>